<organism evidence="1 2">
    <name type="scientific">Xylaria hypoxylon</name>
    <dbReference type="NCBI Taxonomy" id="37992"/>
    <lineage>
        <taxon>Eukaryota</taxon>
        <taxon>Fungi</taxon>
        <taxon>Dikarya</taxon>
        <taxon>Ascomycota</taxon>
        <taxon>Pezizomycotina</taxon>
        <taxon>Sordariomycetes</taxon>
        <taxon>Xylariomycetidae</taxon>
        <taxon>Xylariales</taxon>
        <taxon>Xylariaceae</taxon>
        <taxon>Xylaria</taxon>
    </lineage>
</organism>
<sequence>MITEGIRDFPNTVDAPPKGIPAAAAAAAGPAPAQLLEPAAAGRTVLRQQAATRRTRVRVVDADLRRVVLGRVRETGAWLLHLLPSPSP</sequence>
<reference evidence="1 2" key="1">
    <citation type="submission" date="2019-03" db="EMBL/GenBank/DDBJ databases">
        <title>Draft genome sequence of Xylaria hypoxylon DSM 108379, a ubiquitous saprotrophic-parasitic fungi on hardwood.</title>
        <authorList>
            <person name="Buettner E."/>
            <person name="Leonhardt S."/>
            <person name="Gebauer A.M."/>
            <person name="Liers C."/>
            <person name="Hofrichter M."/>
            <person name="Kellner H."/>
        </authorList>
    </citation>
    <scope>NUCLEOTIDE SEQUENCE [LARGE SCALE GENOMIC DNA]</scope>
    <source>
        <strain evidence="1 2">DSM 108379</strain>
    </source>
</reference>
<proteinExistence type="predicted"/>
<evidence type="ECO:0000313" key="1">
    <source>
        <dbReference type="EMBL" id="TGJ83193.1"/>
    </source>
</evidence>
<name>A0A4Z0YXK6_9PEZI</name>
<protein>
    <submittedName>
        <fullName evidence="1">Uncharacterized protein</fullName>
    </submittedName>
</protein>
<comment type="caution">
    <text evidence="1">The sequence shown here is derived from an EMBL/GenBank/DDBJ whole genome shotgun (WGS) entry which is preliminary data.</text>
</comment>
<gene>
    <name evidence="1" type="ORF">E0Z10_g5573</name>
</gene>
<dbReference type="AlphaFoldDB" id="A0A4Z0YXK6"/>
<evidence type="ECO:0000313" key="2">
    <source>
        <dbReference type="Proteomes" id="UP000297716"/>
    </source>
</evidence>
<accession>A0A4Z0YXK6</accession>
<dbReference type="EMBL" id="SKBN01000101">
    <property type="protein sequence ID" value="TGJ83193.1"/>
    <property type="molecule type" value="Genomic_DNA"/>
</dbReference>
<dbReference type="Proteomes" id="UP000297716">
    <property type="component" value="Unassembled WGS sequence"/>
</dbReference>
<keyword evidence="2" id="KW-1185">Reference proteome</keyword>